<gene>
    <name evidence="1" type="ORF">BG015_003026</name>
</gene>
<organism evidence="1 2">
    <name type="scientific">Linnemannia schmuckeri</name>
    <dbReference type="NCBI Taxonomy" id="64567"/>
    <lineage>
        <taxon>Eukaryota</taxon>
        <taxon>Fungi</taxon>
        <taxon>Fungi incertae sedis</taxon>
        <taxon>Mucoromycota</taxon>
        <taxon>Mortierellomycotina</taxon>
        <taxon>Mortierellomycetes</taxon>
        <taxon>Mortierellales</taxon>
        <taxon>Mortierellaceae</taxon>
        <taxon>Linnemannia</taxon>
    </lineage>
</organism>
<comment type="caution">
    <text evidence="1">The sequence shown here is derived from an EMBL/GenBank/DDBJ whole genome shotgun (WGS) entry which is preliminary data.</text>
</comment>
<keyword evidence="2" id="KW-1185">Reference proteome</keyword>
<accession>A0A9P5RQJ3</accession>
<sequence length="60" mass="6955">MKEAFDNSRFMSKMLEKGIVGKTILYIVTHLPQWLYTMDSEAPVMSSSEQIARAIFEKQQ</sequence>
<evidence type="ECO:0000313" key="2">
    <source>
        <dbReference type="Proteomes" id="UP000748756"/>
    </source>
</evidence>
<name>A0A9P5RQJ3_9FUNG</name>
<dbReference type="Proteomes" id="UP000748756">
    <property type="component" value="Unassembled WGS sequence"/>
</dbReference>
<reference evidence="1" key="1">
    <citation type="journal article" date="2020" name="Fungal Divers.">
        <title>Resolving the Mortierellaceae phylogeny through synthesis of multi-gene phylogenetics and phylogenomics.</title>
        <authorList>
            <person name="Vandepol N."/>
            <person name="Liber J."/>
            <person name="Desiro A."/>
            <person name="Na H."/>
            <person name="Kennedy M."/>
            <person name="Barry K."/>
            <person name="Grigoriev I.V."/>
            <person name="Miller A.N."/>
            <person name="O'Donnell K."/>
            <person name="Stajich J.E."/>
            <person name="Bonito G."/>
        </authorList>
    </citation>
    <scope>NUCLEOTIDE SEQUENCE</scope>
    <source>
        <strain evidence="1">NRRL 6426</strain>
    </source>
</reference>
<dbReference type="EMBL" id="JAAAUQ010001632">
    <property type="protein sequence ID" value="KAF9136764.1"/>
    <property type="molecule type" value="Genomic_DNA"/>
</dbReference>
<dbReference type="OrthoDB" id="655030at2759"/>
<evidence type="ECO:0000313" key="1">
    <source>
        <dbReference type="EMBL" id="KAF9136764.1"/>
    </source>
</evidence>
<protein>
    <submittedName>
        <fullName evidence="1">Uncharacterized protein</fullName>
    </submittedName>
</protein>
<dbReference type="AlphaFoldDB" id="A0A9P5RQJ3"/>
<proteinExistence type="predicted"/>